<dbReference type="GO" id="GO:0000156">
    <property type="term" value="F:phosphorelay response regulator activity"/>
    <property type="evidence" value="ECO:0007669"/>
    <property type="project" value="TreeGrafter"/>
</dbReference>
<reference evidence="11" key="1">
    <citation type="submission" date="2015-09" db="EMBL/GenBank/DDBJ databases">
        <title>Complete sequence of Algoriphagus sp. M8-2.</title>
        <authorList>
            <person name="Shintani M."/>
        </authorList>
    </citation>
    <scope>NUCLEOTIDE SEQUENCE [LARGE SCALE GENOMIC DNA]</scope>
    <source>
        <strain evidence="11">M8-2</strain>
    </source>
</reference>
<evidence type="ECO:0000259" key="9">
    <source>
        <dbReference type="PROSITE" id="PS51755"/>
    </source>
</evidence>
<dbReference type="GO" id="GO:0006355">
    <property type="term" value="P:regulation of DNA-templated transcription"/>
    <property type="evidence" value="ECO:0007669"/>
    <property type="project" value="InterPro"/>
</dbReference>
<feature type="modified residue" description="4-aspartylphosphate" evidence="6">
    <location>
        <position position="51"/>
    </location>
</feature>
<dbReference type="PATRIC" id="fig|1727163.4.peg.3399"/>
<dbReference type="GO" id="GO:0005829">
    <property type="term" value="C:cytosol"/>
    <property type="evidence" value="ECO:0007669"/>
    <property type="project" value="TreeGrafter"/>
</dbReference>
<feature type="domain" description="OmpR/PhoB-type" evidence="9">
    <location>
        <begin position="124"/>
        <end position="224"/>
    </location>
</feature>
<reference evidence="10 11" key="2">
    <citation type="journal article" date="2016" name="Genome Announc.">
        <title>Complete Genome Sequence of Algoriphagus sp. Strain M8-2, Isolated from a Brackish Lake.</title>
        <authorList>
            <person name="Muraguchi Y."/>
            <person name="Kushimoto K."/>
            <person name="Ohtsubo Y."/>
            <person name="Suzuki T."/>
            <person name="Dohra H."/>
            <person name="Kimbara K."/>
            <person name="Shintani M."/>
        </authorList>
    </citation>
    <scope>NUCLEOTIDE SEQUENCE [LARGE SCALE GENOMIC DNA]</scope>
    <source>
        <strain evidence="10 11">M8-2</strain>
    </source>
</reference>
<dbReference type="AlphaFoldDB" id="A0A142ES89"/>
<dbReference type="InterPro" id="IPR036388">
    <property type="entry name" value="WH-like_DNA-bd_sf"/>
</dbReference>
<keyword evidence="2" id="KW-0902">Two-component regulatory system</keyword>
<dbReference type="STRING" id="1727163.AO498_16190"/>
<keyword evidence="5" id="KW-0804">Transcription</keyword>
<evidence type="ECO:0000256" key="3">
    <source>
        <dbReference type="ARBA" id="ARBA00023015"/>
    </source>
</evidence>
<dbReference type="SMART" id="SM00448">
    <property type="entry name" value="REC"/>
    <property type="match status" value="1"/>
</dbReference>
<dbReference type="KEGG" id="alm:AO498_16190"/>
<dbReference type="PROSITE" id="PS51755">
    <property type="entry name" value="OMPR_PHOB"/>
    <property type="match status" value="1"/>
</dbReference>
<dbReference type="InterPro" id="IPR001789">
    <property type="entry name" value="Sig_transdc_resp-reg_receiver"/>
</dbReference>
<dbReference type="PROSITE" id="PS50110">
    <property type="entry name" value="RESPONSE_REGULATORY"/>
    <property type="match status" value="1"/>
</dbReference>
<dbReference type="PANTHER" id="PTHR48111">
    <property type="entry name" value="REGULATOR OF RPOS"/>
    <property type="match status" value="1"/>
</dbReference>
<dbReference type="RefSeq" id="WP_067549911.1">
    <property type="nucleotide sequence ID" value="NZ_CP012836.1"/>
</dbReference>
<keyword evidence="11" id="KW-1185">Reference proteome</keyword>
<evidence type="ECO:0000259" key="8">
    <source>
        <dbReference type="PROSITE" id="PS50110"/>
    </source>
</evidence>
<sequence length="224" mass="25422">MRVLLVEDEAGLAQEIIRFVQGENHLVDHAFSKRMASECLAVNSYDFVLLDLGLPDGDGLDLIPEVNQYQADASTIILTARAEVGDRILGLESGADDYLAKPFSLLELKARMQAIIRRKSGWKKDVINLGGFEIHLNQPLIAFNGEEVKLTKKEYILLQFMVINKNRVLNRFQLAEHLWGDHLEDDFQSNYIDVHVKNIRKKLSPFAEVTWLETIRGLGYKVTG</sequence>
<organism evidence="10 11">
    <name type="scientific">Algoriphagus sanaruensis</name>
    <dbReference type="NCBI Taxonomy" id="1727163"/>
    <lineage>
        <taxon>Bacteria</taxon>
        <taxon>Pseudomonadati</taxon>
        <taxon>Bacteroidota</taxon>
        <taxon>Cytophagia</taxon>
        <taxon>Cytophagales</taxon>
        <taxon>Cyclobacteriaceae</taxon>
        <taxon>Algoriphagus</taxon>
    </lineage>
</organism>
<evidence type="ECO:0000256" key="2">
    <source>
        <dbReference type="ARBA" id="ARBA00023012"/>
    </source>
</evidence>
<evidence type="ECO:0000256" key="1">
    <source>
        <dbReference type="ARBA" id="ARBA00022553"/>
    </source>
</evidence>
<evidence type="ECO:0000256" key="5">
    <source>
        <dbReference type="ARBA" id="ARBA00023163"/>
    </source>
</evidence>
<dbReference type="EMBL" id="CP012836">
    <property type="protein sequence ID" value="AMQ57994.1"/>
    <property type="molecule type" value="Genomic_DNA"/>
</dbReference>
<dbReference type="Gene3D" id="1.10.10.10">
    <property type="entry name" value="Winged helix-like DNA-binding domain superfamily/Winged helix DNA-binding domain"/>
    <property type="match status" value="1"/>
</dbReference>
<dbReference type="InterPro" id="IPR011006">
    <property type="entry name" value="CheY-like_superfamily"/>
</dbReference>
<evidence type="ECO:0000313" key="11">
    <source>
        <dbReference type="Proteomes" id="UP000073816"/>
    </source>
</evidence>
<dbReference type="PANTHER" id="PTHR48111:SF1">
    <property type="entry name" value="TWO-COMPONENT RESPONSE REGULATOR ORR33"/>
    <property type="match status" value="1"/>
</dbReference>
<dbReference type="Gene3D" id="3.40.50.2300">
    <property type="match status" value="1"/>
</dbReference>
<feature type="DNA-binding region" description="OmpR/PhoB-type" evidence="7">
    <location>
        <begin position="124"/>
        <end position="224"/>
    </location>
</feature>
<keyword evidence="1 6" id="KW-0597">Phosphoprotein</keyword>
<feature type="domain" description="Response regulatory" evidence="8">
    <location>
        <begin position="2"/>
        <end position="116"/>
    </location>
</feature>
<dbReference type="OrthoDB" id="9790442at2"/>
<accession>A0A142ES89</accession>
<gene>
    <name evidence="10" type="ORF">AO498_16190</name>
</gene>
<dbReference type="Proteomes" id="UP000073816">
    <property type="component" value="Chromosome"/>
</dbReference>
<keyword evidence="4 7" id="KW-0238">DNA-binding</keyword>
<dbReference type="Pfam" id="PF00072">
    <property type="entry name" value="Response_reg"/>
    <property type="match status" value="1"/>
</dbReference>
<dbReference type="SUPFAM" id="SSF52172">
    <property type="entry name" value="CheY-like"/>
    <property type="match status" value="1"/>
</dbReference>
<evidence type="ECO:0000313" key="10">
    <source>
        <dbReference type="EMBL" id="AMQ57994.1"/>
    </source>
</evidence>
<evidence type="ECO:0000256" key="4">
    <source>
        <dbReference type="ARBA" id="ARBA00023125"/>
    </source>
</evidence>
<dbReference type="InterPro" id="IPR001867">
    <property type="entry name" value="OmpR/PhoB-type_DNA-bd"/>
</dbReference>
<evidence type="ECO:0000256" key="7">
    <source>
        <dbReference type="PROSITE-ProRule" id="PRU01091"/>
    </source>
</evidence>
<dbReference type="SMART" id="SM00862">
    <property type="entry name" value="Trans_reg_C"/>
    <property type="match status" value="1"/>
</dbReference>
<name>A0A142ES89_9BACT</name>
<dbReference type="Gene3D" id="6.10.250.690">
    <property type="match status" value="1"/>
</dbReference>
<dbReference type="GO" id="GO:0032993">
    <property type="term" value="C:protein-DNA complex"/>
    <property type="evidence" value="ECO:0007669"/>
    <property type="project" value="TreeGrafter"/>
</dbReference>
<protein>
    <submittedName>
        <fullName evidence="10">Transcriptional regulator</fullName>
    </submittedName>
</protein>
<dbReference type="InterPro" id="IPR039420">
    <property type="entry name" value="WalR-like"/>
</dbReference>
<dbReference type="GO" id="GO:0000976">
    <property type="term" value="F:transcription cis-regulatory region binding"/>
    <property type="evidence" value="ECO:0007669"/>
    <property type="project" value="TreeGrafter"/>
</dbReference>
<evidence type="ECO:0000256" key="6">
    <source>
        <dbReference type="PROSITE-ProRule" id="PRU00169"/>
    </source>
</evidence>
<keyword evidence="3" id="KW-0805">Transcription regulation</keyword>
<dbReference type="CDD" id="cd00383">
    <property type="entry name" value="trans_reg_C"/>
    <property type="match status" value="1"/>
</dbReference>
<dbReference type="Pfam" id="PF00486">
    <property type="entry name" value="Trans_reg_C"/>
    <property type="match status" value="1"/>
</dbReference>
<proteinExistence type="predicted"/>